<dbReference type="Gene3D" id="3.30.70.330">
    <property type="match status" value="1"/>
</dbReference>
<reference evidence="2" key="1">
    <citation type="journal article" date="2022" name="bioRxiv">
        <title>Deciphering the potential niche of two novel black yeast fungi from a biological soil crust based on their genomes, phenotypes, and melanin regulation.</title>
        <authorList>
            <consortium name="DOE Joint Genome Institute"/>
            <person name="Carr E.C."/>
            <person name="Barton Q."/>
            <person name="Grambo S."/>
            <person name="Sullivan M."/>
            <person name="Renfro C.M."/>
            <person name="Kuo A."/>
            <person name="Pangilinan J."/>
            <person name="Lipzen A."/>
            <person name="Keymanesh K."/>
            <person name="Savage E."/>
            <person name="Barry K."/>
            <person name="Grigoriev I.V."/>
            <person name="Riekhof W.R."/>
            <person name="Harris S.S."/>
        </authorList>
    </citation>
    <scope>NUCLEOTIDE SEQUENCE</scope>
    <source>
        <strain evidence="2">JF 03-4F</strain>
    </source>
</reference>
<sequence>MDFDQASTSSSSVIGGAVEQEDPFVSPEMSQPGPAIVEISQDNPEHRFYSRHQSEVDVAHDDRVHGTNQFGFPPHPHVTYGAQPSGLYIPPQRRFTTAIPISYPTTWAHRTPSNSLPPFNTTSSQQFPVFRVHQSVAAMDSAVPFDPSSDPPFLDRAKLFVPRANGVIRIKNIPYGLTLAEVHQFICKHLHSADLIKAHEEGFPIHIIMERSTGKTMDAYIETASTEVAAQAWEHGFGPACMRHPKLGQRHVTVELSDQAELMADLFPRARCVLWNREKFGIPTVVQTNDIYTSGFKGFFTAEEMNGVIRHAEYPQRSPFAMRSFQRTFESTISTLYKFPWYTPDLYTLAQRDLLFKTYMRQLEILIVKVDPGSPIPREVGLDNKLLMDFLFAGMNCTGFSERQKATITEASRRVGPGMQVSRHARNWPFQTLSTDNTMLSDQDIAMWFEVLNLGMMAFHGEGLNFIGIRPYLEVIRDDNGFVYFTYTDLGAELSRKIFARMESKVMKAVMRKGWSVYMRQLGIPGISPEHDTFATAGHNMVVGGAEQNDDGFSDTGIFSDNDRNAIGPALEAHQYTDEERLAAYRKVLADIKREEGAALLGQVDRYSSGNYVMVDDSGTDGGLASGMMGLDLGSTGRVGPKSSGSDHLNPESANFQPSGVSTANLVPPQVWNQTTAVTDDSANVDTAFFGSGIGNGAISPPRISTARQTNVAGPSTLGPAPVFQVPAHVERRAVNITSLDGTPLSFHATNTGSPTTVRRNSLMDQGVMGGATGSPYRQGNAASYSYPATPRRYSDAPVLMPSAGRPSPGHIRNFGMGTNITFGAVGSGSPYSSPNRNTSPARSAVGTPLTSGMGIGMAMGPPPAMMMTPGRTGTSAVGRGGYVDTPRPARQGHTRTQSRSTLSVSETIHEEGGVHDNTVGMQPREY</sequence>
<feature type="region of interest" description="Disordered" evidence="1">
    <location>
        <begin position="884"/>
        <end position="905"/>
    </location>
</feature>
<feature type="region of interest" description="Disordered" evidence="1">
    <location>
        <begin position="828"/>
        <end position="848"/>
    </location>
</feature>
<protein>
    <submittedName>
        <fullName evidence="2">Uncharacterized protein</fullName>
    </submittedName>
</protein>
<organism evidence="2 3">
    <name type="scientific">Exophiala viscosa</name>
    <dbReference type="NCBI Taxonomy" id="2486360"/>
    <lineage>
        <taxon>Eukaryota</taxon>
        <taxon>Fungi</taxon>
        <taxon>Dikarya</taxon>
        <taxon>Ascomycota</taxon>
        <taxon>Pezizomycotina</taxon>
        <taxon>Eurotiomycetes</taxon>
        <taxon>Chaetothyriomycetidae</taxon>
        <taxon>Chaetothyriales</taxon>
        <taxon>Herpotrichiellaceae</taxon>
        <taxon>Exophiala</taxon>
    </lineage>
</organism>
<dbReference type="Proteomes" id="UP001203852">
    <property type="component" value="Unassembled WGS sequence"/>
</dbReference>
<evidence type="ECO:0000256" key="1">
    <source>
        <dbReference type="SAM" id="MobiDB-lite"/>
    </source>
</evidence>
<dbReference type="InterPro" id="IPR012677">
    <property type="entry name" value="Nucleotide-bd_a/b_plait_sf"/>
</dbReference>
<keyword evidence="3" id="KW-1185">Reference proteome</keyword>
<accession>A0AAN6IHS1</accession>
<dbReference type="AlphaFoldDB" id="A0AAN6IHS1"/>
<evidence type="ECO:0000313" key="2">
    <source>
        <dbReference type="EMBL" id="KAI1617575.1"/>
    </source>
</evidence>
<feature type="compositionally biased region" description="Polar residues" evidence="1">
    <location>
        <begin position="895"/>
        <end position="905"/>
    </location>
</feature>
<feature type="region of interest" description="Disordered" evidence="1">
    <location>
        <begin position="1"/>
        <end position="31"/>
    </location>
</feature>
<gene>
    <name evidence="2" type="ORF">EDD36DRAFT_6348</name>
</gene>
<dbReference type="EMBL" id="MU404350">
    <property type="protein sequence ID" value="KAI1617575.1"/>
    <property type="molecule type" value="Genomic_DNA"/>
</dbReference>
<comment type="caution">
    <text evidence="2">The sequence shown here is derived from an EMBL/GenBank/DDBJ whole genome shotgun (WGS) entry which is preliminary data.</text>
</comment>
<name>A0AAN6IHS1_9EURO</name>
<feature type="compositionally biased region" description="Polar residues" evidence="1">
    <location>
        <begin position="830"/>
        <end position="842"/>
    </location>
</feature>
<proteinExistence type="predicted"/>
<evidence type="ECO:0000313" key="3">
    <source>
        <dbReference type="Proteomes" id="UP001203852"/>
    </source>
</evidence>
<feature type="compositionally biased region" description="Polar residues" evidence="1">
    <location>
        <begin position="1"/>
        <end position="13"/>
    </location>
</feature>